<dbReference type="Proteomes" id="UP000018040">
    <property type="component" value="Unassembled WGS sequence"/>
</dbReference>
<dbReference type="GO" id="GO:0005840">
    <property type="term" value="C:ribosome"/>
    <property type="evidence" value="ECO:0007669"/>
    <property type="project" value="UniProtKB-KW"/>
</dbReference>
<keyword evidence="1" id="KW-0689">Ribosomal protein</keyword>
<proteinExistence type="predicted"/>
<dbReference type="EMBL" id="AHHH01000023">
    <property type="protein sequence ID" value="ESU44406.1"/>
    <property type="molecule type" value="Genomic_DNA"/>
</dbReference>
<evidence type="ECO:0000313" key="1">
    <source>
        <dbReference type="EMBL" id="ESU44406.1"/>
    </source>
</evidence>
<sequence length="191" mass="20984">VRAGWQPLRRVLPWDPRACVPVVCLECVERSAHRETRPTCSRGPGLLTPVPASILHVHSIRKSRCLRGRRRWPALGQGIALPEQACRRRINLGLPRVYQELPKERLLSGSTSAIASRLRALWTSSAVEWASVSWAVQSIVERPQHELGTLGTVTSRTSAAAALRLGGSVCSYSASHAGVLCGYVLLSSRHW</sequence>
<organism evidence="1 2">
    <name type="scientific">Giardia intestinalis</name>
    <name type="common">Giardia lamblia</name>
    <dbReference type="NCBI Taxonomy" id="5741"/>
    <lineage>
        <taxon>Eukaryota</taxon>
        <taxon>Metamonada</taxon>
        <taxon>Diplomonadida</taxon>
        <taxon>Hexamitidae</taxon>
        <taxon>Giardiinae</taxon>
        <taxon>Giardia</taxon>
    </lineage>
</organism>
<reference evidence="1 2" key="2">
    <citation type="journal article" date="2013" name="Genome Biol. Evol.">
        <title>Genome sequencing of Giardia lamblia genotypes A2 and B isolates (DH and GS) and comparative analysis with the genomes of genotypes A1 and E (WB and Pig).</title>
        <authorList>
            <person name="Adam R.D."/>
            <person name="Dahlstrom E.W."/>
            <person name="Martens C.A."/>
            <person name="Bruno D.P."/>
            <person name="Barbian K.D."/>
            <person name="Ricklefs S.M."/>
            <person name="Hernandez M.M."/>
            <person name="Narla N.P."/>
            <person name="Patel R.B."/>
            <person name="Porcella S.F."/>
            <person name="Nash T.E."/>
        </authorList>
    </citation>
    <scope>NUCLEOTIDE SEQUENCE [LARGE SCALE GENOMIC DNA]</scope>
    <source>
        <strain evidence="1 2">GS</strain>
    </source>
</reference>
<comment type="caution">
    <text evidence="1">The sequence shown here is derived from an EMBL/GenBank/DDBJ whole genome shotgun (WGS) entry which is preliminary data.</text>
</comment>
<keyword evidence="1" id="KW-0687">Ribonucleoprotein</keyword>
<feature type="non-terminal residue" evidence="1">
    <location>
        <position position="1"/>
    </location>
</feature>
<evidence type="ECO:0000313" key="2">
    <source>
        <dbReference type="Proteomes" id="UP000018040"/>
    </source>
</evidence>
<dbReference type="AlphaFoldDB" id="V6U082"/>
<name>V6U082_GIAIN</name>
<protein>
    <submittedName>
        <fullName evidence="1">LSU ribosomal protein L10P</fullName>
    </submittedName>
</protein>
<reference evidence="2" key="1">
    <citation type="submission" date="2012-02" db="EMBL/GenBank/DDBJ databases">
        <title>Genome sequencing of Giardia lamblia Genotypes A2 and B isolates (DH and GS) and comparative analysis with the genomes of Genotypes A1 and E (WB and Pig).</title>
        <authorList>
            <person name="Adam R."/>
            <person name="Dahlstrom E."/>
            <person name="Martens C."/>
            <person name="Bruno D."/>
            <person name="Barbian K."/>
            <person name="Porcella S.F."/>
            <person name="Nash T."/>
        </authorList>
    </citation>
    <scope>NUCLEOTIDE SEQUENCE</scope>
    <source>
        <strain evidence="2">GS</strain>
    </source>
</reference>
<accession>V6U082</accession>
<gene>
    <name evidence="1" type="ORF">GSB_152726</name>
</gene>